<dbReference type="KEGG" id="cdev:CIGN_0273"/>
<dbReference type="AlphaFoldDB" id="A0A1X9SQT0"/>
<name>A0A1X9SQT0_9BACT</name>
<gene>
    <name evidence="1" type="ORF">CIGN_0273</name>
</gene>
<dbReference type="InterPro" id="IPR049887">
    <property type="entry name" value="CmeU-like"/>
</dbReference>
<dbReference type="OrthoDB" id="5339940at2"/>
<dbReference type="Proteomes" id="UP000194309">
    <property type="component" value="Chromosome"/>
</dbReference>
<accession>A0A381D785</accession>
<proteinExistence type="predicted"/>
<dbReference type="EMBL" id="CP018788">
    <property type="protein sequence ID" value="ARQ98583.1"/>
    <property type="molecule type" value="Genomic_DNA"/>
</dbReference>
<dbReference type="STRING" id="1660064.CIGN_0273"/>
<protein>
    <submittedName>
        <fullName evidence="1">Uncharacterized protein</fullName>
    </submittedName>
</protein>
<reference evidence="1 2" key="1">
    <citation type="journal article" date="2017" name="Genome Biol. Evol.">
        <title>Comparative Genomic Analysis Identifies a Campylobacter Clade Deficient in Selenium Metabolism.</title>
        <authorList>
            <person name="Miller W.G."/>
            <person name="Yee E."/>
            <person name="Lopes B.S."/>
            <person name="Chapman M.H."/>
            <person name="Huynh S."/>
            <person name="Bono J.L."/>
            <person name="Parker C.T."/>
            <person name="Strachan N.J.C."/>
            <person name="Forbes K.J."/>
        </authorList>
    </citation>
    <scope>NUCLEOTIDE SEQUENCE [LARGE SCALE GENOMIC DNA]</scope>
    <source>
        <strain evidence="1 2">NCTC 13003</strain>
    </source>
</reference>
<dbReference type="NCBIfam" id="NF041329">
    <property type="entry name" value="CmeU"/>
    <property type="match status" value="1"/>
</dbReference>
<organism evidence="1 2">
    <name type="scientific">Campylobacter devanensis</name>
    <dbReference type="NCBI Taxonomy" id="3161138"/>
    <lineage>
        <taxon>Bacteria</taxon>
        <taxon>Pseudomonadati</taxon>
        <taxon>Campylobacterota</taxon>
        <taxon>Epsilonproteobacteria</taxon>
        <taxon>Campylobacterales</taxon>
        <taxon>Campylobacteraceae</taxon>
        <taxon>Campylobacter</taxon>
    </lineage>
</organism>
<evidence type="ECO:0000313" key="1">
    <source>
        <dbReference type="EMBL" id="ARQ98583.1"/>
    </source>
</evidence>
<accession>A0A1X9SQT0</accession>
<sequence>MSDDKELVKKQIEEFLAARGRFFEVLDASVPKKGNSTAFDFDACNEPSLKALYKEFYAYDYAVRKMLPHIYKKFDLSFNV</sequence>
<keyword evidence="2" id="KW-1185">Reference proteome</keyword>
<evidence type="ECO:0000313" key="2">
    <source>
        <dbReference type="Proteomes" id="UP000194309"/>
    </source>
</evidence>